<proteinExistence type="predicted"/>
<feature type="transmembrane region" description="Helical" evidence="1">
    <location>
        <begin position="86"/>
        <end position="107"/>
    </location>
</feature>
<feature type="transmembrane region" description="Helical" evidence="1">
    <location>
        <begin position="12"/>
        <end position="33"/>
    </location>
</feature>
<comment type="caution">
    <text evidence="2">The sequence shown here is derived from an EMBL/GenBank/DDBJ whole genome shotgun (WGS) entry which is preliminary data.</text>
</comment>
<keyword evidence="1" id="KW-1133">Transmembrane helix</keyword>
<accession>A0A327ZNU1</accession>
<keyword evidence="1" id="KW-0812">Transmembrane</keyword>
<dbReference type="Proteomes" id="UP000249808">
    <property type="component" value="Unassembled WGS sequence"/>
</dbReference>
<keyword evidence="1" id="KW-0472">Membrane</keyword>
<evidence type="ECO:0000313" key="3">
    <source>
        <dbReference type="Proteomes" id="UP000249808"/>
    </source>
</evidence>
<reference evidence="2 3" key="1">
    <citation type="journal article" date="2018" name="Front. Microbiol.">
        <title>Description and Comparative Genomics of Macrococcus caseolyticus subsp. hominis subsp. nov., Macrococcus goetzii sp. nov., Macrococcus epidermidis sp. nov., and Macrococcus bohemicus sp. nov., Novel Macrococci From Human Clinical Material With Virulence Potential and Suspected Uptake of Foreign DNA by Natural Transformation.</title>
        <authorList>
            <person name="Maslanova I."/>
            <person name="Wertheimer Z."/>
            <person name="Sedlacek I."/>
            <person name="Svec P."/>
            <person name="Indrakova A."/>
            <person name="Kovarovic V."/>
            <person name="Schumann P."/>
            <person name="Sproer C."/>
            <person name="Kralova S."/>
            <person name="Sedo O."/>
            <person name="Kristofova L."/>
            <person name="Vrbovska V."/>
            <person name="Fuzik T."/>
            <person name="Petras P."/>
            <person name="Zdrahal Z."/>
            <person name="Ruzickova V."/>
            <person name="Doskar J."/>
            <person name="Pantucek R."/>
        </authorList>
    </citation>
    <scope>NUCLEOTIDE SEQUENCE [LARGE SCALE GENOMIC DNA]</scope>
    <source>
        <strain evidence="2 3">01/688</strain>
    </source>
</reference>
<protein>
    <submittedName>
        <fullName evidence="2">Uncharacterized protein</fullName>
    </submittedName>
</protein>
<organism evidence="2 3">
    <name type="scientific">Macrococcus epidermidis</name>
    <dbReference type="NCBI Taxonomy" id="1902580"/>
    <lineage>
        <taxon>Bacteria</taxon>
        <taxon>Bacillati</taxon>
        <taxon>Bacillota</taxon>
        <taxon>Bacilli</taxon>
        <taxon>Bacillales</taxon>
        <taxon>Staphylococcaceae</taxon>
        <taxon>Macrococcus</taxon>
    </lineage>
</organism>
<dbReference type="AlphaFoldDB" id="A0A327ZNU1"/>
<gene>
    <name evidence="2" type="ORF">BHU61_10620</name>
</gene>
<dbReference type="RefSeq" id="WP_111716779.1">
    <property type="nucleotide sequence ID" value="NZ_JBHSSR010000016.1"/>
</dbReference>
<name>A0A327ZNU1_9STAP</name>
<sequence length="130" mass="15093">MNFITNYLRGLNIFRLIKSVLFAFLVSAIIYMYQQAYGEVGHKTPGIIMNTLLLHSPFSYYVMFDIKSGANTFTGTRVYYITRDTLAFYGLFKIVGIVIWGTVFLFLSPIFTYIHFKDVSKYGQYKSQNK</sequence>
<keyword evidence="3" id="KW-1185">Reference proteome</keyword>
<evidence type="ECO:0000256" key="1">
    <source>
        <dbReference type="SAM" id="Phobius"/>
    </source>
</evidence>
<evidence type="ECO:0000313" key="2">
    <source>
        <dbReference type="EMBL" id="RAK43992.1"/>
    </source>
</evidence>
<dbReference type="EMBL" id="PZJH01000006">
    <property type="protein sequence ID" value="RAK43992.1"/>
    <property type="molecule type" value="Genomic_DNA"/>
</dbReference>